<dbReference type="InterPro" id="IPR046349">
    <property type="entry name" value="C1-like_sf"/>
</dbReference>
<protein>
    <recommendedName>
        <fullName evidence="5">Phorbol-ester/DAG-type domain-containing protein</fullName>
    </recommendedName>
</protein>
<keyword evidence="1" id="KW-0479">Metal-binding</keyword>
<reference evidence="6 7" key="1">
    <citation type="submission" date="2023-03" db="EMBL/GenBank/DDBJ databases">
        <title>WGS of Gossypium arboreum.</title>
        <authorList>
            <person name="Yu D."/>
        </authorList>
    </citation>
    <scope>NUCLEOTIDE SEQUENCE [LARGE SCALE GENOMIC DNA]</scope>
    <source>
        <tissue evidence="6">Leaf</tissue>
    </source>
</reference>
<dbReference type="Proteomes" id="UP001358586">
    <property type="component" value="Chromosome 6"/>
</dbReference>
<feature type="domain" description="Phorbol-ester/DAG-type" evidence="5">
    <location>
        <begin position="52"/>
        <end position="103"/>
    </location>
</feature>
<feature type="compositionally biased region" description="Low complexity" evidence="4">
    <location>
        <begin position="8"/>
        <end position="20"/>
    </location>
</feature>
<accession>A0ABR0PQD7</accession>
<dbReference type="EMBL" id="JARKNE010000006">
    <property type="protein sequence ID" value="KAK5826558.1"/>
    <property type="molecule type" value="Genomic_DNA"/>
</dbReference>
<evidence type="ECO:0000256" key="1">
    <source>
        <dbReference type="ARBA" id="ARBA00022723"/>
    </source>
</evidence>
<name>A0ABR0PQD7_GOSAR</name>
<evidence type="ECO:0000256" key="3">
    <source>
        <dbReference type="ARBA" id="ARBA00022833"/>
    </source>
</evidence>
<evidence type="ECO:0000259" key="5">
    <source>
        <dbReference type="PROSITE" id="PS50081"/>
    </source>
</evidence>
<comment type="caution">
    <text evidence="6">The sequence shown here is derived from an EMBL/GenBank/DDBJ whole genome shotgun (WGS) entry which is preliminary data.</text>
</comment>
<organism evidence="6 7">
    <name type="scientific">Gossypium arboreum</name>
    <name type="common">Tree cotton</name>
    <name type="synonym">Gossypium nanking</name>
    <dbReference type="NCBI Taxonomy" id="29729"/>
    <lineage>
        <taxon>Eukaryota</taxon>
        <taxon>Viridiplantae</taxon>
        <taxon>Streptophyta</taxon>
        <taxon>Embryophyta</taxon>
        <taxon>Tracheophyta</taxon>
        <taxon>Spermatophyta</taxon>
        <taxon>Magnoliopsida</taxon>
        <taxon>eudicotyledons</taxon>
        <taxon>Gunneridae</taxon>
        <taxon>Pentapetalae</taxon>
        <taxon>rosids</taxon>
        <taxon>malvids</taxon>
        <taxon>Malvales</taxon>
        <taxon>Malvaceae</taxon>
        <taxon>Malvoideae</taxon>
        <taxon>Gossypium</taxon>
    </lineage>
</organism>
<keyword evidence="2" id="KW-0677">Repeat</keyword>
<dbReference type="PANTHER" id="PTHR32410">
    <property type="entry name" value="CYSTEINE/HISTIDINE-RICH C1 DOMAIN FAMILY PROTEIN"/>
    <property type="match status" value="1"/>
</dbReference>
<dbReference type="SUPFAM" id="SSF57889">
    <property type="entry name" value="Cysteine-rich domain"/>
    <property type="match status" value="4"/>
</dbReference>
<gene>
    <name evidence="6" type="ORF">PVK06_021482</name>
</gene>
<evidence type="ECO:0000313" key="6">
    <source>
        <dbReference type="EMBL" id="KAK5826558.1"/>
    </source>
</evidence>
<evidence type="ECO:0000256" key="2">
    <source>
        <dbReference type="ARBA" id="ARBA00022737"/>
    </source>
</evidence>
<proteinExistence type="predicted"/>
<feature type="region of interest" description="Disordered" evidence="4">
    <location>
        <begin position="1"/>
        <end position="39"/>
    </location>
</feature>
<dbReference type="InterPro" id="IPR002219">
    <property type="entry name" value="PKC_DAG/PE"/>
</dbReference>
<dbReference type="PANTHER" id="PTHR32410:SF216">
    <property type="entry name" value="PHORBOL-ESTER_DAG-TYPE DOMAIN-CONTAINING PROTEIN"/>
    <property type="match status" value="1"/>
</dbReference>
<sequence length="463" mass="54148">MEMKNENESLSESESGSLSKNESEAENESVSENKNERHDKSVQQILHDFHWQHPLVLVAEQSNEGFKAYCDGCGELLSAPCFTCIHCNYHLHKQCAEAPLEIPNHPLHPQHSDADLTRQNCKICFNKVNLDHGSYSCRKLGCNYVVHVNCVLEDDDLYKVIEDEKQWEELYEKSIQSSIISVIEVNEAGEATKIEHFSHQHCLVLADKMDEEIDRKCNGCMLSISTLFYYCSECPFFLHKTCAELPSIKFHWFRHAKATLIFEDYLLCFLCRQHFSGFVYRLREWFICIRCAKVADTIECEGHQHFLFYDFKCREKCNGCGNDCWHGAFRCGKCRFALDFRCLTLPHSALHKIDEHMLNLTYDDDKEQCYCDICEQERDPNFWYYSCSICSTFAHPKCVLGEFPFLKDGMKWPYLDHPHRRDLKFFRNVESYSKCSDCGKLCPEEVIKCEKPTCNYITHYHCP</sequence>
<dbReference type="PROSITE" id="PS50081">
    <property type="entry name" value="ZF_DAG_PE_2"/>
    <property type="match status" value="1"/>
</dbReference>
<dbReference type="Pfam" id="PF03107">
    <property type="entry name" value="C1_2"/>
    <property type="match status" value="3"/>
</dbReference>
<evidence type="ECO:0000313" key="7">
    <source>
        <dbReference type="Proteomes" id="UP001358586"/>
    </source>
</evidence>
<dbReference type="InterPro" id="IPR004146">
    <property type="entry name" value="DC1"/>
</dbReference>
<keyword evidence="7" id="KW-1185">Reference proteome</keyword>
<evidence type="ECO:0000256" key="4">
    <source>
        <dbReference type="SAM" id="MobiDB-lite"/>
    </source>
</evidence>
<dbReference type="InterPro" id="IPR053192">
    <property type="entry name" value="Vacuole_Formation_Reg"/>
</dbReference>
<keyword evidence="3" id="KW-0862">Zinc</keyword>